<dbReference type="Pfam" id="PF25025">
    <property type="entry name" value="EF-Ts_N"/>
    <property type="match status" value="1"/>
</dbReference>
<gene>
    <name evidence="6" type="ORF">GPUH_LOCUS15393</name>
</gene>
<organism evidence="8">
    <name type="scientific">Gongylonema pulchrum</name>
    <dbReference type="NCBI Taxonomy" id="637853"/>
    <lineage>
        <taxon>Eukaryota</taxon>
        <taxon>Metazoa</taxon>
        <taxon>Ecdysozoa</taxon>
        <taxon>Nematoda</taxon>
        <taxon>Chromadorea</taxon>
        <taxon>Rhabditida</taxon>
        <taxon>Spirurina</taxon>
        <taxon>Spiruromorpha</taxon>
        <taxon>Spiruroidea</taxon>
        <taxon>Gongylonematidae</taxon>
        <taxon>Gongylonema</taxon>
    </lineage>
</organism>
<dbReference type="Proteomes" id="UP000271098">
    <property type="component" value="Unassembled WGS sequence"/>
</dbReference>
<dbReference type="HAMAP" id="MF_00050">
    <property type="entry name" value="EF_Ts"/>
    <property type="match status" value="1"/>
</dbReference>
<evidence type="ECO:0000313" key="8">
    <source>
        <dbReference type="WBParaSite" id="GPUH_0001541401-mRNA-1"/>
    </source>
</evidence>
<keyword evidence="3 4" id="KW-0648">Protein biosynthesis</keyword>
<evidence type="ECO:0000313" key="6">
    <source>
        <dbReference type="EMBL" id="VDN25914.1"/>
    </source>
</evidence>
<comment type="function">
    <text evidence="4">Associates with the EF-Tu.GDP complex and induces the exchange of GDP to GTP. It remains bound to the aminoacyl-tRNA.EF-Tu.GTP complex up to the GTP hydrolysis stage on the ribosome.</text>
</comment>
<dbReference type="Gene3D" id="1.10.8.10">
    <property type="entry name" value="DNA helicase RuvA subunit, C-terminal domain"/>
    <property type="match status" value="1"/>
</dbReference>
<dbReference type="SUPFAM" id="SSF54713">
    <property type="entry name" value="Elongation factor Ts (EF-Ts), dimerisation domain"/>
    <property type="match status" value="2"/>
</dbReference>
<reference evidence="8" key="1">
    <citation type="submission" date="2016-06" db="UniProtKB">
        <authorList>
            <consortium name="WormBaseParasite"/>
        </authorList>
    </citation>
    <scope>IDENTIFICATION</scope>
</reference>
<keyword evidence="4" id="KW-0496">Mitochondrion</keyword>
<accession>A0A183E352</accession>
<dbReference type="PANTHER" id="PTHR11741">
    <property type="entry name" value="ELONGATION FACTOR TS"/>
    <property type="match status" value="1"/>
</dbReference>
<protein>
    <recommendedName>
        <fullName evidence="4">Elongation factor Ts, mitochondrial</fullName>
        <shortName evidence="4">EF-Ts</shortName>
        <shortName evidence="4">EF-TsMt</shortName>
    </recommendedName>
</protein>
<dbReference type="PROSITE" id="PS01127">
    <property type="entry name" value="EF_TS_2"/>
    <property type="match status" value="1"/>
</dbReference>
<dbReference type="CDD" id="cd14275">
    <property type="entry name" value="UBA_EF-Ts"/>
    <property type="match status" value="1"/>
</dbReference>
<evidence type="ECO:0000256" key="3">
    <source>
        <dbReference type="ARBA" id="ARBA00022917"/>
    </source>
</evidence>
<dbReference type="InterPro" id="IPR018101">
    <property type="entry name" value="Transl_elong_Ts_CS"/>
</dbReference>
<dbReference type="InterPro" id="IPR014039">
    <property type="entry name" value="Transl_elong_EFTs/EF1B_dimer"/>
</dbReference>
<dbReference type="InterPro" id="IPR001816">
    <property type="entry name" value="Transl_elong_EFTs/EF1B"/>
</dbReference>
<name>A0A183E352_9BILA</name>
<evidence type="ECO:0000259" key="5">
    <source>
        <dbReference type="Pfam" id="PF00889"/>
    </source>
</evidence>
<comment type="similarity">
    <text evidence="1 4">Belongs to the EF-Ts family.</text>
</comment>
<dbReference type="GO" id="GO:0003746">
    <property type="term" value="F:translation elongation factor activity"/>
    <property type="evidence" value="ECO:0007669"/>
    <property type="project" value="UniProtKB-UniRule"/>
</dbReference>
<dbReference type="OrthoDB" id="277235at2759"/>
<evidence type="ECO:0000256" key="4">
    <source>
        <dbReference type="HAMAP-Rule" id="MF_03135"/>
    </source>
</evidence>
<dbReference type="GO" id="GO:0005739">
    <property type="term" value="C:mitochondrion"/>
    <property type="evidence" value="ECO:0007669"/>
    <property type="project" value="UniProtKB-SubCell"/>
</dbReference>
<dbReference type="WBParaSite" id="GPUH_0001541401-mRNA-1">
    <property type="protein sequence ID" value="GPUH_0001541401-mRNA-1"/>
    <property type="gene ID" value="GPUH_0001541401"/>
</dbReference>
<dbReference type="InterPro" id="IPR009060">
    <property type="entry name" value="UBA-like_sf"/>
</dbReference>
<dbReference type="EMBL" id="UYRT01082380">
    <property type="protein sequence ID" value="VDN25914.1"/>
    <property type="molecule type" value="Genomic_DNA"/>
</dbReference>
<dbReference type="InterPro" id="IPR036402">
    <property type="entry name" value="EF-Ts_dimer_sf"/>
</dbReference>
<dbReference type="SUPFAM" id="SSF46934">
    <property type="entry name" value="UBA-like"/>
    <property type="match status" value="1"/>
</dbReference>
<dbReference type="GO" id="GO:0070125">
    <property type="term" value="P:mitochondrial translational elongation"/>
    <property type="evidence" value="ECO:0007669"/>
    <property type="project" value="TreeGrafter"/>
</dbReference>
<reference evidence="6 7" key="2">
    <citation type="submission" date="2018-11" db="EMBL/GenBank/DDBJ databases">
        <authorList>
            <consortium name="Pathogen Informatics"/>
        </authorList>
    </citation>
    <scope>NUCLEOTIDE SEQUENCE [LARGE SCALE GENOMIC DNA]</scope>
</reference>
<dbReference type="Pfam" id="PF00889">
    <property type="entry name" value="EF_TS"/>
    <property type="match status" value="1"/>
</dbReference>
<keyword evidence="2 4" id="KW-0251">Elongation factor</keyword>
<dbReference type="AlphaFoldDB" id="A0A183E352"/>
<keyword evidence="7" id="KW-1185">Reference proteome</keyword>
<dbReference type="PANTHER" id="PTHR11741:SF0">
    <property type="entry name" value="ELONGATION FACTOR TS, MITOCHONDRIAL"/>
    <property type="match status" value="1"/>
</dbReference>
<feature type="domain" description="Translation elongation factor EFTs/EF1B dimerisation" evidence="5">
    <location>
        <begin position="129"/>
        <end position="284"/>
    </location>
</feature>
<evidence type="ECO:0000313" key="7">
    <source>
        <dbReference type="Proteomes" id="UP000271098"/>
    </source>
</evidence>
<comment type="subcellular location">
    <subcellularLocation>
        <location evidence="4">Mitochondrion</location>
    </subcellularLocation>
</comment>
<evidence type="ECO:0000256" key="1">
    <source>
        <dbReference type="ARBA" id="ARBA00005532"/>
    </source>
</evidence>
<proteinExistence type="inferred from homology"/>
<sequence length="392" mass="43241">MIAASSRAVRFLALSQHITRFASSAAAASATSSATKEYPQTKGRFGRSSLTQQSLKVFFEALKELRKRTGYSYVNCRKALLEFGPDRLDAAIKWLQERAIKEGWEKAAKLGDRPTKHGLVSVLVRGSNAAIVEVNCETDFVARNESFKQLVEDVADAVLSSVGQIKTQDGAFSICDAEIADLRSTRNDKSVKDLISEAVGKLGENITISKAQLLAAQPDVQLFGYAHPRGFIPDYIGKGSGMTSMGRYASVIGLRRLSEGQFATKNLGEQLCQHIVGMRTKTLGTPPTTKEEVKIPVSEDKKLEEDELNAFCDDEVNIPVYAYESYISITPYCLFTLFEVTHIDENETQLLRQSFMLNPSQTVYEYVTGHGANIVDFYRVELGENCSAQGSK</sequence>
<dbReference type="Gene3D" id="3.30.479.20">
    <property type="entry name" value="Elongation factor Ts, dimerisation domain"/>
    <property type="match status" value="2"/>
</dbReference>
<evidence type="ECO:0000256" key="2">
    <source>
        <dbReference type="ARBA" id="ARBA00022768"/>
    </source>
</evidence>